<keyword evidence="3" id="KW-0963">Cytoplasm</keyword>
<keyword evidence="1 3" id="KW-0547">Nucleotide-binding</keyword>
<comment type="function">
    <text evidence="3">Catalyzes the phosphorylation of the 3'-hydroxyl group of dephosphocoenzyme A to form coenzyme A.</text>
</comment>
<proteinExistence type="inferred from homology"/>
<dbReference type="Pfam" id="PF01121">
    <property type="entry name" value="CoaE"/>
    <property type="match status" value="1"/>
</dbReference>
<gene>
    <name evidence="3 5" type="primary">coaE</name>
    <name evidence="5" type="ORF">ACFOGI_07445</name>
</gene>
<feature type="binding site" evidence="3">
    <location>
        <begin position="12"/>
        <end position="17"/>
    </location>
    <ligand>
        <name>ATP</name>
        <dbReference type="ChEBI" id="CHEBI:30616"/>
    </ligand>
</feature>
<evidence type="ECO:0000256" key="2">
    <source>
        <dbReference type="ARBA" id="ARBA00022840"/>
    </source>
</evidence>
<dbReference type="InterPro" id="IPR001977">
    <property type="entry name" value="Depp_CoAkinase"/>
</dbReference>
<comment type="catalytic activity">
    <reaction evidence="3">
        <text>3'-dephospho-CoA + ATP = ADP + CoA + H(+)</text>
        <dbReference type="Rhea" id="RHEA:18245"/>
        <dbReference type="ChEBI" id="CHEBI:15378"/>
        <dbReference type="ChEBI" id="CHEBI:30616"/>
        <dbReference type="ChEBI" id="CHEBI:57287"/>
        <dbReference type="ChEBI" id="CHEBI:57328"/>
        <dbReference type="ChEBI" id="CHEBI:456216"/>
        <dbReference type="EC" id="2.7.1.24"/>
    </reaction>
</comment>
<dbReference type="RefSeq" id="WP_390270782.1">
    <property type="nucleotide sequence ID" value="NZ_JBHRSA010000031.1"/>
</dbReference>
<dbReference type="Proteomes" id="UP001595279">
    <property type="component" value="Unassembled WGS sequence"/>
</dbReference>
<evidence type="ECO:0000313" key="5">
    <source>
        <dbReference type="EMBL" id="MFC3040083.1"/>
    </source>
</evidence>
<name>A0ABV7CVG2_9BACI</name>
<keyword evidence="2 3" id="KW-0067">ATP-binding</keyword>
<dbReference type="PANTHER" id="PTHR10695:SF46">
    <property type="entry name" value="BIFUNCTIONAL COENZYME A SYNTHASE-RELATED"/>
    <property type="match status" value="1"/>
</dbReference>
<comment type="caution">
    <text evidence="5">The sequence shown here is derived from an EMBL/GenBank/DDBJ whole genome shotgun (WGS) entry which is preliminary data.</text>
</comment>
<accession>A0ABV7CVG2</accession>
<dbReference type="NCBIfam" id="TIGR00152">
    <property type="entry name" value="dephospho-CoA kinase"/>
    <property type="match status" value="1"/>
</dbReference>
<evidence type="ECO:0000256" key="1">
    <source>
        <dbReference type="ARBA" id="ARBA00022741"/>
    </source>
</evidence>
<comment type="similarity">
    <text evidence="3">Belongs to the CoaE family.</text>
</comment>
<dbReference type="Gene3D" id="3.40.50.300">
    <property type="entry name" value="P-loop containing nucleotide triphosphate hydrolases"/>
    <property type="match status" value="1"/>
</dbReference>
<dbReference type="EC" id="2.7.1.24" evidence="3 4"/>
<evidence type="ECO:0000256" key="4">
    <source>
        <dbReference type="NCBIfam" id="TIGR00152"/>
    </source>
</evidence>
<keyword evidence="3" id="KW-0173">Coenzyme A biosynthesis</keyword>
<organism evidence="5 6">
    <name type="scientific">Virgibacillus xinjiangensis</name>
    <dbReference type="NCBI Taxonomy" id="393090"/>
    <lineage>
        <taxon>Bacteria</taxon>
        <taxon>Bacillati</taxon>
        <taxon>Bacillota</taxon>
        <taxon>Bacilli</taxon>
        <taxon>Bacillales</taxon>
        <taxon>Bacillaceae</taxon>
        <taxon>Virgibacillus</taxon>
    </lineage>
</organism>
<dbReference type="HAMAP" id="MF_00376">
    <property type="entry name" value="Dephospho_CoA_kinase"/>
    <property type="match status" value="1"/>
</dbReference>
<dbReference type="InterPro" id="IPR027417">
    <property type="entry name" value="P-loop_NTPase"/>
</dbReference>
<dbReference type="PANTHER" id="PTHR10695">
    <property type="entry name" value="DEPHOSPHO-COA KINASE-RELATED"/>
    <property type="match status" value="1"/>
</dbReference>
<evidence type="ECO:0000256" key="3">
    <source>
        <dbReference type="HAMAP-Rule" id="MF_00376"/>
    </source>
</evidence>
<sequence>MTLTIGLTGSIATGKSTVSTMFKKFGIPVIDADLLAREVVEPGEEAYVKIRETFGDAVIQEDQRLDRQKLGELVFTNEHNREQLNKIVHPAVRERMLQQKKSYEAEEVPCIVLDIPLLFESKLSHLADIIVVVYVDEDVQTQRLMQRNGLTETEASQRMAAQMPVKEKAERADHVIDNNGTKQQTYEQLDKLLGQLNVI</sequence>
<comment type="pathway">
    <text evidence="3">Cofactor biosynthesis; coenzyme A biosynthesis; CoA from (R)-pantothenate: step 5/5.</text>
</comment>
<keyword evidence="3 5" id="KW-0418">Kinase</keyword>
<dbReference type="PROSITE" id="PS51219">
    <property type="entry name" value="DPCK"/>
    <property type="match status" value="1"/>
</dbReference>
<keyword evidence="3 5" id="KW-0808">Transferase</keyword>
<dbReference type="SUPFAM" id="SSF52540">
    <property type="entry name" value="P-loop containing nucleoside triphosphate hydrolases"/>
    <property type="match status" value="1"/>
</dbReference>
<protein>
    <recommendedName>
        <fullName evidence="3 4">Dephospho-CoA kinase</fullName>
        <ecNumber evidence="3 4">2.7.1.24</ecNumber>
    </recommendedName>
    <alternativeName>
        <fullName evidence="3">Dephosphocoenzyme A kinase</fullName>
    </alternativeName>
</protein>
<dbReference type="CDD" id="cd02022">
    <property type="entry name" value="DPCK"/>
    <property type="match status" value="1"/>
</dbReference>
<comment type="subcellular location">
    <subcellularLocation>
        <location evidence="3">Cytoplasm</location>
    </subcellularLocation>
</comment>
<evidence type="ECO:0000313" key="6">
    <source>
        <dbReference type="Proteomes" id="UP001595279"/>
    </source>
</evidence>
<dbReference type="GO" id="GO:0004140">
    <property type="term" value="F:dephospho-CoA kinase activity"/>
    <property type="evidence" value="ECO:0007669"/>
    <property type="project" value="UniProtKB-EC"/>
</dbReference>
<keyword evidence="6" id="KW-1185">Reference proteome</keyword>
<dbReference type="EMBL" id="JBHRSA010000031">
    <property type="protein sequence ID" value="MFC3040083.1"/>
    <property type="molecule type" value="Genomic_DNA"/>
</dbReference>
<reference evidence="6" key="1">
    <citation type="journal article" date="2019" name="Int. J. Syst. Evol. Microbiol.">
        <title>The Global Catalogue of Microorganisms (GCM) 10K type strain sequencing project: providing services to taxonomists for standard genome sequencing and annotation.</title>
        <authorList>
            <consortium name="The Broad Institute Genomics Platform"/>
            <consortium name="The Broad Institute Genome Sequencing Center for Infectious Disease"/>
            <person name="Wu L."/>
            <person name="Ma J."/>
        </authorList>
    </citation>
    <scope>NUCLEOTIDE SEQUENCE [LARGE SCALE GENOMIC DNA]</scope>
    <source>
        <strain evidence="6">KCTC 13128</strain>
    </source>
</reference>